<feature type="signal peptide" evidence="1">
    <location>
        <begin position="1"/>
        <end position="23"/>
    </location>
</feature>
<dbReference type="SUPFAM" id="SSF53850">
    <property type="entry name" value="Periplasmic binding protein-like II"/>
    <property type="match status" value="1"/>
</dbReference>
<feature type="chain" id="PRO_5038722714" evidence="1">
    <location>
        <begin position="24"/>
        <end position="435"/>
    </location>
</feature>
<keyword evidence="1" id="KW-0732">Signal</keyword>
<dbReference type="RefSeq" id="WP_195899273.1">
    <property type="nucleotide sequence ID" value="NZ_JADOGI010000119.1"/>
</dbReference>
<protein>
    <submittedName>
        <fullName evidence="2">Sugar ABC transporter substrate-binding protein</fullName>
    </submittedName>
</protein>
<sequence>MKIQPLAAGASAMLLAAALTACGGDGDSETSAGAGTTITYWASNQGASLQNDKDILTPEIAKFTQQTGIKVKLEVVPWTDLTNNTLSAAVSGQGPDVLNIGNTNAVTFQSTGAFLPFDDAALQKIGGRDRFVASSFATAGKAGEPPTSIPLYSQVYALYYNKKLFNDAGLKPPTMWEELVAAAQKLTDPAKKKYGIVIPGATVNASMHFAYIFSEQNGGSAFDAAGKPTFTTPGMIAGVKQYVDLLAKHHVVNPSAAQYSDSAQAAGDFARGDAAMYMAQTSGINVLAENGMKPDEYGIVPIPAPAAGKKVSSFVAGTNISVFKNSENVDAALQFVKFMTSDEEQKILNKAYTTQPAVQGVPAAFTDDKEKLGTFTEVLAGQAKPLPLVPGIQAFQANVGGAAVALVAKAATGAPVGDAEVRAALEAAQQKMGAS</sequence>
<comment type="caution">
    <text evidence="2">The sequence shown here is derived from an EMBL/GenBank/DDBJ whole genome shotgun (WGS) entry which is preliminary data.</text>
</comment>
<dbReference type="EMBL" id="JADOGI010000119">
    <property type="protein sequence ID" value="MBF8190351.1"/>
    <property type="molecule type" value="Genomic_DNA"/>
</dbReference>
<dbReference type="Proteomes" id="UP000605361">
    <property type="component" value="Unassembled WGS sequence"/>
</dbReference>
<dbReference type="PANTHER" id="PTHR43649">
    <property type="entry name" value="ARABINOSE-BINDING PROTEIN-RELATED"/>
    <property type="match status" value="1"/>
</dbReference>
<evidence type="ECO:0000313" key="2">
    <source>
        <dbReference type="EMBL" id="MBF8190351.1"/>
    </source>
</evidence>
<evidence type="ECO:0000313" key="3">
    <source>
        <dbReference type="Proteomes" id="UP000605361"/>
    </source>
</evidence>
<organism evidence="2 3">
    <name type="scientific">Nonomuraea cypriaca</name>
    <dbReference type="NCBI Taxonomy" id="1187855"/>
    <lineage>
        <taxon>Bacteria</taxon>
        <taxon>Bacillati</taxon>
        <taxon>Actinomycetota</taxon>
        <taxon>Actinomycetes</taxon>
        <taxon>Streptosporangiales</taxon>
        <taxon>Streptosporangiaceae</taxon>
        <taxon>Nonomuraea</taxon>
    </lineage>
</organism>
<dbReference type="CDD" id="cd13585">
    <property type="entry name" value="PBP2_TMBP_like"/>
    <property type="match status" value="1"/>
</dbReference>
<proteinExistence type="predicted"/>
<accession>A0A931ACK9</accession>
<dbReference type="AlphaFoldDB" id="A0A931ACK9"/>
<dbReference type="InterPro" id="IPR006059">
    <property type="entry name" value="SBP"/>
</dbReference>
<evidence type="ECO:0000256" key="1">
    <source>
        <dbReference type="SAM" id="SignalP"/>
    </source>
</evidence>
<name>A0A931ACK9_9ACTN</name>
<gene>
    <name evidence="2" type="ORF">ITP53_32495</name>
</gene>
<keyword evidence="3" id="KW-1185">Reference proteome</keyword>
<dbReference type="PROSITE" id="PS51257">
    <property type="entry name" value="PROKAR_LIPOPROTEIN"/>
    <property type="match status" value="1"/>
</dbReference>
<reference evidence="2" key="1">
    <citation type="submission" date="2020-11" db="EMBL/GenBank/DDBJ databases">
        <title>Whole-genome analyses of Nonomuraea sp. K274.</title>
        <authorList>
            <person name="Veyisoglu A."/>
        </authorList>
    </citation>
    <scope>NUCLEOTIDE SEQUENCE</scope>
    <source>
        <strain evidence="2">K274</strain>
    </source>
</reference>
<dbReference type="PANTHER" id="PTHR43649:SF12">
    <property type="entry name" value="DIACETYLCHITOBIOSE BINDING PROTEIN DASA"/>
    <property type="match status" value="1"/>
</dbReference>
<dbReference type="Pfam" id="PF01547">
    <property type="entry name" value="SBP_bac_1"/>
    <property type="match status" value="1"/>
</dbReference>
<dbReference type="Gene3D" id="3.40.190.10">
    <property type="entry name" value="Periplasmic binding protein-like II"/>
    <property type="match status" value="1"/>
</dbReference>
<dbReference type="InterPro" id="IPR050490">
    <property type="entry name" value="Bact_solute-bd_prot1"/>
</dbReference>